<evidence type="ECO:0000256" key="1">
    <source>
        <dbReference type="ARBA" id="ARBA00022729"/>
    </source>
</evidence>
<feature type="chain" id="PRO_5013386859" evidence="2">
    <location>
        <begin position="25"/>
        <end position="194"/>
    </location>
</feature>
<dbReference type="OrthoDB" id="5786186at2"/>
<evidence type="ECO:0000256" key="2">
    <source>
        <dbReference type="SAM" id="SignalP"/>
    </source>
</evidence>
<sequence>MNHTLLWRVLVLAGCLCCFQSVQADDDMPTNTTPATNYLGASLGTASSEFCTGLNNCGETSNTWKAYSGVRMSDKIFIEAAYVKFGEQQGLDGSTKISSNAKGYSTAGVVTYPLNAQIELFGKAGMWWWESEQKSTAGTQATDGSDILLGVGANYNLGNNMGVRAEWERYQRSQGSAAKQALDLLSVGVTFSSL</sequence>
<feature type="signal peptide" evidence="2">
    <location>
        <begin position="1"/>
        <end position="24"/>
    </location>
</feature>
<feature type="domain" description="Outer membrane protein beta-barrel" evidence="3">
    <location>
        <begin position="12"/>
        <end position="174"/>
    </location>
</feature>
<gene>
    <name evidence="4" type="ORF">SAMN02745130_02364</name>
</gene>
<dbReference type="SUPFAM" id="SSF56925">
    <property type="entry name" value="OMPA-like"/>
    <property type="match status" value="1"/>
</dbReference>
<dbReference type="Pfam" id="PF13505">
    <property type="entry name" value="OMP_b-brl"/>
    <property type="match status" value="1"/>
</dbReference>
<dbReference type="RefSeq" id="WP_078922835.1">
    <property type="nucleotide sequence ID" value="NZ_FUYB01000011.1"/>
</dbReference>
<proteinExistence type="predicted"/>
<keyword evidence="4" id="KW-0812">Transmembrane</keyword>
<reference evidence="4 5" key="1">
    <citation type="submission" date="2017-02" db="EMBL/GenBank/DDBJ databases">
        <authorList>
            <person name="Peterson S.W."/>
        </authorList>
    </citation>
    <scope>NUCLEOTIDE SEQUENCE [LARGE SCALE GENOMIC DNA]</scope>
    <source>
        <strain evidence="4 5">ATCC 49788</strain>
    </source>
</reference>
<evidence type="ECO:0000259" key="3">
    <source>
        <dbReference type="Pfam" id="PF13505"/>
    </source>
</evidence>
<dbReference type="InterPro" id="IPR027385">
    <property type="entry name" value="Beta-barrel_OMP"/>
</dbReference>
<evidence type="ECO:0000313" key="5">
    <source>
        <dbReference type="Proteomes" id="UP000190460"/>
    </source>
</evidence>
<protein>
    <submittedName>
        <fullName evidence="4">OmpA-like transmembrane domain-containing protein</fullName>
    </submittedName>
</protein>
<keyword evidence="4" id="KW-0472">Membrane</keyword>
<dbReference type="Proteomes" id="UP000190460">
    <property type="component" value="Unassembled WGS sequence"/>
</dbReference>
<dbReference type="InterPro" id="IPR011250">
    <property type="entry name" value="OMP/PagP_B-barrel"/>
</dbReference>
<keyword evidence="1 2" id="KW-0732">Signal</keyword>
<organism evidence="4 5">
    <name type="scientific">Thiothrix eikelboomii</name>
    <dbReference type="NCBI Taxonomy" id="92487"/>
    <lineage>
        <taxon>Bacteria</taxon>
        <taxon>Pseudomonadati</taxon>
        <taxon>Pseudomonadota</taxon>
        <taxon>Gammaproteobacteria</taxon>
        <taxon>Thiotrichales</taxon>
        <taxon>Thiotrichaceae</taxon>
        <taxon>Thiothrix</taxon>
    </lineage>
</organism>
<dbReference type="Gene3D" id="2.40.160.20">
    <property type="match status" value="1"/>
</dbReference>
<keyword evidence="5" id="KW-1185">Reference proteome</keyword>
<dbReference type="AlphaFoldDB" id="A0A1T4X0T3"/>
<dbReference type="STRING" id="92487.SAMN02745130_02364"/>
<dbReference type="EMBL" id="FUYB01000011">
    <property type="protein sequence ID" value="SKA83164.1"/>
    <property type="molecule type" value="Genomic_DNA"/>
</dbReference>
<evidence type="ECO:0000313" key="4">
    <source>
        <dbReference type="EMBL" id="SKA83164.1"/>
    </source>
</evidence>
<accession>A0A1T4X0T3</accession>
<name>A0A1T4X0T3_9GAMM</name>